<dbReference type="GeneID" id="123391477"/>
<evidence type="ECO:0000313" key="2">
    <source>
        <dbReference type="Proteomes" id="UP000000715"/>
    </source>
</evidence>
<feature type="compositionally biased region" description="Basic residues" evidence="1">
    <location>
        <begin position="18"/>
        <end position="29"/>
    </location>
</feature>
<proteinExistence type="predicted"/>
<dbReference type="GO" id="GO:0046982">
    <property type="term" value="F:protein heterodimerization activity"/>
    <property type="evidence" value="ECO:0007669"/>
    <property type="project" value="InterPro"/>
</dbReference>
<dbReference type="CTD" id="54108"/>
<reference evidence="3" key="1">
    <citation type="submission" date="2025-08" db="UniProtKB">
        <authorList>
            <consortium name="RefSeq"/>
        </authorList>
    </citation>
    <scope>IDENTIFICATION</scope>
    <source>
        <tissue evidence="3">Brain</tissue>
    </source>
</reference>
<keyword evidence="2" id="KW-1185">Reference proteome</keyword>
<dbReference type="AlphaFoldDB" id="A0A8U0S143"/>
<dbReference type="RefSeq" id="XP_044934098.1">
    <property type="nucleotide sequence ID" value="XM_045078163.1"/>
</dbReference>
<protein>
    <submittedName>
        <fullName evidence="3">Chromatin accessibility complex protein 1 isoform X1</fullName>
    </submittedName>
</protein>
<feature type="compositionally biased region" description="Low complexity" evidence="1">
    <location>
        <begin position="41"/>
        <end position="51"/>
    </location>
</feature>
<dbReference type="InterPro" id="IPR009072">
    <property type="entry name" value="Histone-fold"/>
</dbReference>
<gene>
    <name evidence="3" type="primary">CHRAC1</name>
</gene>
<name>A0A8U0S143_MUSPF</name>
<sequence length="235" mass="25037">MSGAAQCPEGTAVWGARGRPRGRTARAPRRGWSGAARSSEPVAPTGLAGAPGAAVGPGLGARRLERGGALPAQSLAARFCSLGAGCRWTFPIPAARPVRVRLRSGISSSSGRPRFPSDLFPRPPTPESSRSPLRAAVAFCGKPRSVLPSRSLQELFVQHLAACSYRRGSGRERKALTYADLSKTAEEAETFQFLADILPKKILASKYLKMLKEKRVEDEEENDSGDGNDGHEAES</sequence>
<organism evidence="2 3">
    <name type="scientific">Mustela putorius furo</name>
    <name type="common">European domestic ferret</name>
    <name type="synonym">Mustela furo</name>
    <dbReference type="NCBI Taxonomy" id="9669"/>
    <lineage>
        <taxon>Eukaryota</taxon>
        <taxon>Metazoa</taxon>
        <taxon>Chordata</taxon>
        <taxon>Craniata</taxon>
        <taxon>Vertebrata</taxon>
        <taxon>Euteleostomi</taxon>
        <taxon>Mammalia</taxon>
        <taxon>Eutheria</taxon>
        <taxon>Laurasiatheria</taxon>
        <taxon>Carnivora</taxon>
        <taxon>Caniformia</taxon>
        <taxon>Musteloidea</taxon>
        <taxon>Mustelidae</taxon>
        <taxon>Mustelinae</taxon>
        <taxon>Mustela</taxon>
    </lineage>
</organism>
<dbReference type="Gene3D" id="1.10.20.10">
    <property type="entry name" value="Histone, subunit A"/>
    <property type="match status" value="1"/>
</dbReference>
<dbReference type="SUPFAM" id="SSF47113">
    <property type="entry name" value="Histone-fold"/>
    <property type="match status" value="1"/>
</dbReference>
<evidence type="ECO:0000313" key="3">
    <source>
        <dbReference type="RefSeq" id="XP_044934098.1"/>
    </source>
</evidence>
<dbReference type="OrthoDB" id="1291358at2759"/>
<feature type="region of interest" description="Disordered" evidence="1">
    <location>
        <begin position="213"/>
        <end position="235"/>
    </location>
</feature>
<dbReference type="Proteomes" id="UP000000715">
    <property type="component" value="Unplaced"/>
</dbReference>
<feature type="compositionally biased region" description="Low complexity" evidence="1">
    <location>
        <begin position="105"/>
        <end position="117"/>
    </location>
</feature>
<feature type="region of interest" description="Disordered" evidence="1">
    <location>
        <begin position="1"/>
        <end position="51"/>
    </location>
</feature>
<evidence type="ECO:0000256" key="1">
    <source>
        <dbReference type="SAM" id="MobiDB-lite"/>
    </source>
</evidence>
<feature type="region of interest" description="Disordered" evidence="1">
    <location>
        <begin position="105"/>
        <end position="131"/>
    </location>
</feature>
<accession>A0A8U0S143</accession>